<dbReference type="InterPro" id="IPR000415">
    <property type="entry name" value="Nitroreductase-like"/>
</dbReference>
<dbReference type="EMBL" id="CP081135">
    <property type="protein sequence ID" value="UEL49632.1"/>
    <property type="molecule type" value="Genomic_DNA"/>
</dbReference>
<accession>A0AAX2ZMS8</accession>
<evidence type="ECO:0000313" key="5">
    <source>
        <dbReference type="Proteomes" id="UP001198983"/>
    </source>
</evidence>
<evidence type="ECO:0000313" key="4">
    <source>
        <dbReference type="EMBL" id="UEL49632.1"/>
    </source>
</evidence>
<evidence type="ECO:0000259" key="3">
    <source>
        <dbReference type="Pfam" id="PF14512"/>
    </source>
</evidence>
<dbReference type="PANTHER" id="PTHR43673">
    <property type="entry name" value="NAD(P)H NITROREDUCTASE YDGI-RELATED"/>
    <property type="match status" value="1"/>
</dbReference>
<dbReference type="PANTHER" id="PTHR43673:SF10">
    <property type="entry name" value="NADH DEHYDROGENASE_NAD(P)H NITROREDUCTASE XCC3605-RELATED"/>
    <property type="match status" value="1"/>
</dbReference>
<gene>
    <name evidence="4" type="ORF">JW646_09670</name>
</gene>
<evidence type="ECO:0000256" key="2">
    <source>
        <dbReference type="ARBA" id="ARBA00023002"/>
    </source>
</evidence>
<dbReference type="GO" id="GO:0016491">
    <property type="term" value="F:oxidoreductase activity"/>
    <property type="evidence" value="ECO:0007669"/>
    <property type="project" value="UniProtKB-KW"/>
</dbReference>
<comment type="similarity">
    <text evidence="1">Belongs to the nitroreductase family.</text>
</comment>
<feature type="domain" description="Putative nitroreductase TM1586" evidence="3">
    <location>
        <begin position="2"/>
        <end position="242"/>
    </location>
</feature>
<dbReference type="Proteomes" id="UP001198983">
    <property type="component" value="Chromosome"/>
</dbReference>
<sequence length="286" mass="33666">MELYDAIFYRKTIKSYSSKTIKKPLLKEIKNLCGNITYLNNDLNIKAHLIERGHLIHFLIGKESGVRAPHYILITSNKGEDYLQNVGFAMEKLILELTCLGVGTSWLKCQLKREDVKEFVQLDEVDSEYDEDEDMVIDENEVEYPVSLLAIGYPDEYESLFRKSKKSYDRKKIKEICKDFDPKWKEVLEGVRVSPSIMNKQPWEFKIKDDGFDLYECTQKQKLNIDDENKISMGIALRHFDICCKERQLEVEYLKRSIKGRRKKEYYISIIDKNQEQNLNSSEKNS</sequence>
<dbReference type="Pfam" id="PF14512">
    <property type="entry name" value="TM1586_NiRdase"/>
    <property type="match status" value="1"/>
</dbReference>
<name>A0AAX2ZMS8_9FIRM</name>
<dbReference type="RefSeq" id="WP_148558518.1">
    <property type="nucleotide sequence ID" value="NZ_CP081135.1"/>
</dbReference>
<keyword evidence="2" id="KW-0560">Oxidoreductase</keyword>
<reference evidence="4 5" key="1">
    <citation type="journal article" date="2023" name="Int. J. Syst. Evol. Microbiol.">
        <title>Terrisporobacter hibernicus sp. nov., isolated from bovine faeces in Northern Ireland.</title>
        <authorList>
            <person name="Mitchell M."/>
            <person name="Nguyen S.V."/>
            <person name="Connor M."/>
            <person name="Fairley D.J."/>
            <person name="Donoghue O."/>
            <person name="Marshall H."/>
            <person name="Koolman L."/>
            <person name="McMullan G."/>
            <person name="Schaffer K.E."/>
            <person name="McGrath J.W."/>
            <person name="Fanning S."/>
        </authorList>
    </citation>
    <scope>NUCLEOTIDE SEQUENCE [LARGE SCALE GENOMIC DNA]</scope>
    <source>
        <strain evidence="4 5">MCA3</strain>
    </source>
</reference>
<proteinExistence type="inferred from homology"/>
<dbReference type="AlphaFoldDB" id="A0AAX2ZMS8"/>
<organism evidence="4 5">
    <name type="scientific">Terrisporobacter hibernicus</name>
    <dbReference type="NCBI Taxonomy" id="2813371"/>
    <lineage>
        <taxon>Bacteria</taxon>
        <taxon>Bacillati</taxon>
        <taxon>Bacillota</taxon>
        <taxon>Clostridia</taxon>
        <taxon>Peptostreptococcales</taxon>
        <taxon>Peptostreptococcaceae</taxon>
        <taxon>Terrisporobacter</taxon>
    </lineage>
</organism>
<dbReference type="SUPFAM" id="SSF55469">
    <property type="entry name" value="FMN-dependent nitroreductase-like"/>
    <property type="match status" value="1"/>
</dbReference>
<dbReference type="KEGG" id="tem:JW646_09670"/>
<keyword evidence="5" id="KW-1185">Reference proteome</keyword>
<dbReference type="InterPro" id="IPR029478">
    <property type="entry name" value="TM1586_NiRdase"/>
</dbReference>
<evidence type="ECO:0000256" key="1">
    <source>
        <dbReference type="ARBA" id="ARBA00007118"/>
    </source>
</evidence>
<protein>
    <recommendedName>
        <fullName evidence="3">Putative nitroreductase TM1586 domain-containing protein</fullName>
    </recommendedName>
</protein>
<dbReference type="Gene3D" id="3.40.109.30">
    <property type="entry name" value="putative nitroreductase (tm1586), domain 2"/>
    <property type="match status" value="1"/>
</dbReference>
<dbReference type="Gene3D" id="3.40.109.10">
    <property type="entry name" value="NADH Oxidase"/>
    <property type="match status" value="1"/>
</dbReference>